<reference evidence="9 10" key="1">
    <citation type="submission" date="2022-11" db="EMBL/GenBank/DDBJ databases">
        <title>Minimal conservation of predation-associated metabolite biosynthetic gene clusters underscores biosynthetic potential of Myxococcota including descriptions for ten novel species: Archangium lansinium sp. nov., Myxococcus landrumus sp. nov., Nannocystis bai.</title>
        <authorList>
            <person name="Ahearne A."/>
            <person name="Stevens C."/>
            <person name="Dowd S."/>
        </authorList>
    </citation>
    <scope>NUCLEOTIDE SEQUENCE [LARGE SCALE GENOMIC DNA]</scope>
    <source>
        <strain evidence="9 10">NCELM</strain>
    </source>
</reference>
<dbReference type="InterPro" id="IPR014031">
    <property type="entry name" value="Ketoacyl_synth_C"/>
</dbReference>
<feature type="compositionally biased region" description="Low complexity" evidence="5">
    <location>
        <begin position="478"/>
        <end position="494"/>
    </location>
</feature>
<dbReference type="Gene3D" id="3.40.47.10">
    <property type="match status" value="1"/>
</dbReference>
<dbReference type="Gene3D" id="3.30.70.3290">
    <property type="match status" value="1"/>
</dbReference>
<dbReference type="Gene3D" id="3.40.50.1820">
    <property type="entry name" value="alpha/beta hydrolase"/>
    <property type="match status" value="1"/>
</dbReference>
<dbReference type="PROSITE" id="PS00606">
    <property type="entry name" value="KS3_1"/>
    <property type="match status" value="1"/>
</dbReference>
<feature type="domain" description="PKS/mFAS DH" evidence="8">
    <location>
        <begin position="1080"/>
        <end position="1369"/>
    </location>
</feature>
<dbReference type="InterPro" id="IPR009081">
    <property type="entry name" value="PP-bd_ACP"/>
</dbReference>
<accession>A0ABT5B3P5</accession>
<dbReference type="Pfam" id="PF02801">
    <property type="entry name" value="Ketoacyl-synt_C"/>
    <property type="match status" value="1"/>
</dbReference>
<dbReference type="Pfam" id="PF00109">
    <property type="entry name" value="ketoacyl-synt"/>
    <property type="match status" value="1"/>
</dbReference>
<dbReference type="Gene3D" id="1.10.1200.10">
    <property type="entry name" value="ACP-like"/>
    <property type="match status" value="1"/>
</dbReference>
<sequence>MSTDPKDILARALVELRTLRQRLADAQRAQREPIAVVGLGCRFPGGADGPDAFWRLLSAGVDATGELPPGRWPEHDHDPPGMYTRRGGWLAAVDGFDARFFGLSEREAHSLDPQHRLALEVAWEALEHAAIAPDRLRRSRTGVFFGVSTSDYAHLLARHVPLADVDGYFGPGTALNFIPGRIAYFLGLQGPSLAVDTACSSSLVAVHLACASLRARETDLALAGGVNLILGPAGHLVLCRGRVLSPRGRCHTFDAAADGYARGEGCGVVVLRRLADALAAGDPVLAVIRGSAVNQDGPSSGLTVPNPAAQEAVIRDALAFAGLEPAAVDYVEAHGTGTPLGDPIEARALAAALGPGRARPLLLGTVKTNIGHTEAAAGIAGLIKTVLAVHHGALPRHLHFREPNPAIAWDRLPLEVVREHRPWPEGPRIAGVSSFGASGTNAHVILAAATESPNHPTPTLAPNHQPSATPANHSTSRQPPAAANPGPQNHGAGPSHIPAAAANPGPHNQDTGPSHIPAATNPDTHNHGTGPSHIPATAANPGPHNHGTGTSAHHAPAANASALANPRASSPHDIYANHSTTRSHNIDSTHLLLLSAQTPAALRDLAARHADDLAVRPDLALVDRCWTAAVARARQPHALAVVADSPGTLRDALAAVAADDLAGAARLAPTVLGHRPREAPRVVFLFSGQGAQHPGMGRALMAELPVFQDTLLRCAELLRPHLPRPLLGVLHPDDGDADLLDDTAWTQPALFAFEYALACQWRAWGVEPAAVFGHSLGEYVAATVAGVFRLDDVLPLVARRARAMQALPRGSMLAVLASEAVLAPLLAEHERVTIAAVNGPHETVLAGESDAVHDLAAVLQSRELRCRELRVSHAFHSPMMDPALAGVARDVAAVPLAAPSLPLVSDLSGGLAGDEVTRPDYWRRHMREPVRFADGLASLRARGHALFLEIGPGAALTALGARFDAAATWLPSLRSRKPERASLLETLGALAVAGVDVDWPAVYGDVPRRRIALPTYPFQRRRHWLPAAHDESRKTCPPGHGYEDMHKGACSKGHSIEDIRLSGAVHDHGHARTSTSAASDPALWPARRLDDPRGPVFALDLHPDRHPLLRDHTVYGHIVVSGTVHAALALRAARDLLGESVLALDDLEFLAPVLLAADEPLPVQLRFTPAGDAREFELVSERHGARTVHTRGRVLVDRSEPAPPPRDLHQIRARCPDSLDGDEFYARFWRPDEHALGPAYRTIAALWRRDGEALARLRRPALDLAEHGGLGPDAVLAACLGEVHGQLLMPAMPEFSIAALALEHTYLGRSIARSREFGPPARAAYAHALLRPGDGDELCGDVALLDEDGQVLATAEGLRARRIPRAVLHAALARAPRRQTRPARPRERLLQGPPTDLPARVEHYLREQLAAVVGGPPDFDPDVRLLDLGIDSLMAVDLHDAVRSDLGVAFPLDAILQGDTLARLAARLVDALPSAPRTSPDDPSHPLQSPGEPVLSTIPAPPAGRPTSPHAPAPSDISPLASLSSPAPSDISPFAPRSSPAPADSSPPAPLSLHVPSDSSPPAPHSPPPSNISPPAPLSSPVPSDTLAAPARVVPDRWLRPLGPSLARPRLRLVCFPHSGAGPTAFQPWRGRLPADITAHAVQLPGRWERAGEPAFVRMEPLLDALLPALAPVLEPPFVLFGASMGALVAHALTCALRRAGRPLPEQLVVAAYPAPHLPNPLERHRAVLREALRDDSPDRSVLARLGLIPDVLHDPAVLRLLIPALRADFELVLDHEPRRELPLPLPILALGGADDPEVGRDQLAAWIGHTAADFSLRVLPGGHLFFRTHPDATLQALAHALRPRQDLA</sequence>
<feature type="region of interest" description="Disordered" evidence="5">
    <location>
        <begin position="452"/>
        <end position="580"/>
    </location>
</feature>
<dbReference type="SUPFAM" id="SSF53474">
    <property type="entry name" value="alpha/beta-Hydrolases"/>
    <property type="match status" value="1"/>
</dbReference>
<feature type="region of interest" description="N-terminal hotdog fold" evidence="4">
    <location>
        <begin position="1080"/>
        <end position="1201"/>
    </location>
</feature>
<evidence type="ECO:0000313" key="10">
    <source>
        <dbReference type="Proteomes" id="UP001217838"/>
    </source>
</evidence>
<dbReference type="Pfam" id="PF22621">
    <property type="entry name" value="CurL-like_PKS_C"/>
    <property type="match status" value="1"/>
</dbReference>
<feature type="compositionally biased region" description="Low complexity" evidence="5">
    <location>
        <begin position="551"/>
        <end position="569"/>
    </location>
</feature>
<evidence type="ECO:0000256" key="2">
    <source>
        <dbReference type="ARBA" id="ARBA00022553"/>
    </source>
</evidence>
<dbReference type="Pfam" id="PF00550">
    <property type="entry name" value="PP-binding"/>
    <property type="match status" value="1"/>
</dbReference>
<dbReference type="PANTHER" id="PTHR43775:SF51">
    <property type="entry name" value="INACTIVE PHENOLPHTHIOCEROL SYNTHESIS POLYKETIDE SYNTHASE TYPE I PKS1-RELATED"/>
    <property type="match status" value="1"/>
</dbReference>
<dbReference type="Pfam" id="PF00975">
    <property type="entry name" value="Thioesterase"/>
    <property type="match status" value="1"/>
</dbReference>
<dbReference type="SUPFAM" id="SSF47336">
    <property type="entry name" value="ACP-like"/>
    <property type="match status" value="1"/>
</dbReference>
<dbReference type="InterPro" id="IPR049900">
    <property type="entry name" value="PKS_mFAS_DH"/>
</dbReference>
<dbReference type="InterPro" id="IPR020806">
    <property type="entry name" value="PKS_PP-bd"/>
</dbReference>
<dbReference type="InterPro" id="IPR016036">
    <property type="entry name" value="Malonyl_transacylase_ACP-bd"/>
</dbReference>
<dbReference type="InterPro" id="IPR032821">
    <property type="entry name" value="PKS_assoc"/>
</dbReference>
<dbReference type="SUPFAM" id="SSF53901">
    <property type="entry name" value="Thiolase-like"/>
    <property type="match status" value="1"/>
</dbReference>
<evidence type="ECO:0000259" key="8">
    <source>
        <dbReference type="PROSITE" id="PS52019"/>
    </source>
</evidence>
<proteinExistence type="predicted"/>
<feature type="region of interest" description="Disordered" evidence="5">
    <location>
        <begin position="1473"/>
        <end position="1584"/>
    </location>
</feature>
<feature type="compositionally biased region" description="Pro residues" evidence="5">
    <location>
        <begin position="1499"/>
        <end position="1512"/>
    </location>
</feature>
<gene>
    <name evidence="9" type="ORF">POL58_08440</name>
</gene>
<feature type="domain" description="Carrier" evidence="6">
    <location>
        <begin position="1396"/>
        <end position="1472"/>
    </location>
</feature>
<dbReference type="InterPro" id="IPR029058">
    <property type="entry name" value="AB_hydrolase_fold"/>
</dbReference>
<dbReference type="CDD" id="cd00833">
    <property type="entry name" value="PKS"/>
    <property type="match status" value="1"/>
</dbReference>
<dbReference type="InterPro" id="IPR020807">
    <property type="entry name" value="PKS_DH"/>
</dbReference>
<dbReference type="PANTHER" id="PTHR43775">
    <property type="entry name" value="FATTY ACID SYNTHASE"/>
    <property type="match status" value="1"/>
</dbReference>
<dbReference type="SMART" id="SM00827">
    <property type="entry name" value="PKS_AT"/>
    <property type="match status" value="1"/>
</dbReference>
<organism evidence="9 10">
    <name type="scientific">Nannocystis radixulma</name>
    <dbReference type="NCBI Taxonomy" id="2995305"/>
    <lineage>
        <taxon>Bacteria</taxon>
        <taxon>Pseudomonadati</taxon>
        <taxon>Myxococcota</taxon>
        <taxon>Polyangia</taxon>
        <taxon>Nannocystales</taxon>
        <taxon>Nannocystaceae</taxon>
        <taxon>Nannocystis</taxon>
    </lineage>
</organism>
<dbReference type="InterPro" id="IPR020841">
    <property type="entry name" value="PKS_Beta-ketoAc_synthase_dom"/>
</dbReference>
<dbReference type="Pfam" id="PF16197">
    <property type="entry name" value="KAsynt_C_assoc"/>
    <property type="match status" value="1"/>
</dbReference>
<dbReference type="SUPFAM" id="SSF55048">
    <property type="entry name" value="Probable ACP-binding domain of malonyl-CoA ACP transacylase"/>
    <property type="match status" value="1"/>
</dbReference>
<dbReference type="PROSITE" id="PS52019">
    <property type="entry name" value="PKS_MFAS_DH"/>
    <property type="match status" value="1"/>
</dbReference>
<dbReference type="Gene3D" id="3.10.129.110">
    <property type="entry name" value="Polyketide synthase dehydratase"/>
    <property type="match status" value="1"/>
</dbReference>
<dbReference type="InterPro" id="IPR050091">
    <property type="entry name" value="PKS_NRPS_Biosynth_Enz"/>
</dbReference>
<feature type="compositionally biased region" description="Polar residues" evidence="5">
    <location>
        <begin position="460"/>
        <end position="477"/>
    </location>
</feature>
<dbReference type="RefSeq" id="WP_271996113.1">
    <property type="nucleotide sequence ID" value="NZ_JAQNDN010000002.1"/>
</dbReference>
<dbReference type="InterPro" id="IPR014043">
    <property type="entry name" value="Acyl_transferase_dom"/>
</dbReference>
<dbReference type="Proteomes" id="UP001217838">
    <property type="component" value="Unassembled WGS sequence"/>
</dbReference>
<dbReference type="SMART" id="SM00823">
    <property type="entry name" value="PKS_PP"/>
    <property type="match status" value="1"/>
</dbReference>
<dbReference type="SMART" id="SM00826">
    <property type="entry name" value="PKS_DH"/>
    <property type="match status" value="1"/>
</dbReference>
<evidence type="ECO:0000256" key="3">
    <source>
        <dbReference type="ARBA" id="ARBA00022679"/>
    </source>
</evidence>
<feature type="compositionally biased region" description="Low complexity" evidence="5">
    <location>
        <begin position="1513"/>
        <end position="1544"/>
    </location>
</feature>
<comment type="caution">
    <text evidence="9">The sequence shown here is derived from an EMBL/GenBank/DDBJ whole genome shotgun (WGS) entry which is preliminary data.</text>
</comment>
<evidence type="ECO:0000256" key="5">
    <source>
        <dbReference type="SAM" id="MobiDB-lite"/>
    </source>
</evidence>
<keyword evidence="10" id="KW-1185">Reference proteome</keyword>
<dbReference type="SMART" id="SM00825">
    <property type="entry name" value="PKS_KS"/>
    <property type="match status" value="1"/>
</dbReference>
<dbReference type="InterPro" id="IPR042104">
    <property type="entry name" value="PKS_dehydratase_sf"/>
</dbReference>
<dbReference type="Gene3D" id="3.40.366.10">
    <property type="entry name" value="Malonyl-Coenzyme A Acyl Carrier Protein, domain 2"/>
    <property type="match status" value="1"/>
</dbReference>
<keyword evidence="1" id="KW-0596">Phosphopantetheine</keyword>
<name>A0ABT5B3P5_9BACT</name>
<dbReference type="InterPro" id="IPR018201">
    <property type="entry name" value="Ketoacyl_synth_AS"/>
</dbReference>
<dbReference type="InterPro" id="IPR001227">
    <property type="entry name" value="Ac_transferase_dom_sf"/>
</dbReference>
<dbReference type="InterPro" id="IPR049551">
    <property type="entry name" value="PKS_DH_C"/>
</dbReference>
<dbReference type="EMBL" id="JAQNDN010000002">
    <property type="protein sequence ID" value="MDC0667762.1"/>
    <property type="molecule type" value="Genomic_DNA"/>
</dbReference>
<keyword evidence="2" id="KW-0597">Phosphoprotein</keyword>
<feature type="region of interest" description="C-terminal hotdog fold" evidence="4">
    <location>
        <begin position="1216"/>
        <end position="1369"/>
    </location>
</feature>
<dbReference type="InterPro" id="IPR014030">
    <property type="entry name" value="Ketoacyl_synth_N"/>
</dbReference>
<dbReference type="Pfam" id="PF14765">
    <property type="entry name" value="PS-DH"/>
    <property type="match status" value="1"/>
</dbReference>
<evidence type="ECO:0000256" key="1">
    <source>
        <dbReference type="ARBA" id="ARBA00022450"/>
    </source>
</evidence>
<dbReference type="InterPro" id="IPR001031">
    <property type="entry name" value="Thioesterase"/>
</dbReference>
<dbReference type="InterPro" id="IPR016035">
    <property type="entry name" value="Acyl_Trfase/lysoPLipase"/>
</dbReference>
<protein>
    <submittedName>
        <fullName evidence="9">Beta-ketoacyl synthase N-terminal-like domain-containing protein</fullName>
    </submittedName>
</protein>
<comment type="caution">
    <text evidence="4">Lacks conserved residue(s) required for the propagation of feature annotation.</text>
</comment>
<feature type="compositionally biased region" description="Pro residues" evidence="5">
    <location>
        <begin position="1559"/>
        <end position="1580"/>
    </location>
</feature>
<dbReference type="Pfam" id="PF00698">
    <property type="entry name" value="Acyl_transf_1"/>
    <property type="match status" value="1"/>
</dbReference>
<dbReference type="SUPFAM" id="SSF52151">
    <property type="entry name" value="FabD/lysophospholipase-like"/>
    <property type="match status" value="1"/>
</dbReference>
<dbReference type="PROSITE" id="PS50075">
    <property type="entry name" value="CARRIER"/>
    <property type="match status" value="1"/>
</dbReference>
<evidence type="ECO:0000256" key="4">
    <source>
        <dbReference type="PROSITE-ProRule" id="PRU01363"/>
    </source>
</evidence>
<feature type="domain" description="Ketosynthase family 3 (KS3)" evidence="7">
    <location>
        <begin position="31"/>
        <end position="448"/>
    </location>
</feature>
<keyword evidence="3" id="KW-0808">Transferase</keyword>
<evidence type="ECO:0000313" key="9">
    <source>
        <dbReference type="EMBL" id="MDC0667762.1"/>
    </source>
</evidence>
<feature type="region of interest" description="Disordered" evidence="5">
    <location>
        <begin position="1375"/>
        <end position="1395"/>
    </location>
</feature>
<evidence type="ECO:0000259" key="6">
    <source>
        <dbReference type="PROSITE" id="PS50075"/>
    </source>
</evidence>
<dbReference type="InterPro" id="IPR036736">
    <property type="entry name" value="ACP-like_sf"/>
</dbReference>
<dbReference type="PROSITE" id="PS52004">
    <property type="entry name" value="KS3_2"/>
    <property type="match status" value="1"/>
</dbReference>
<dbReference type="InterPro" id="IPR049552">
    <property type="entry name" value="PKS_DH_N"/>
</dbReference>
<dbReference type="InterPro" id="IPR016039">
    <property type="entry name" value="Thiolase-like"/>
</dbReference>
<dbReference type="Pfam" id="PF21089">
    <property type="entry name" value="PKS_DH_N"/>
    <property type="match status" value="1"/>
</dbReference>
<evidence type="ECO:0000259" key="7">
    <source>
        <dbReference type="PROSITE" id="PS52004"/>
    </source>
</evidence>